<reference evidence="1 2" key="1">
    <citation type="submission" date="2016-10" db="EMBL/GenBank/DDBJ databases">
        <authorList>
            <person name="de Groot N.N."/>
        </authorList>
    </citation>
    <scope>NUCLEOTIDE SEQUENCE [LARGE SCALE GENOMIC DNA]</scope>
    <source>
        <strain evidence="1 2">LMG 25475</strain>
    </source>
</reference>
<name>A0A1G7LSN1_9GAMM</name>
<proteinExistence type="predicted"/>
<organism evidence="1 2">
    <name type="scientific">Phytopseudomonas seleniipraecipitans</name>
    <dbReference type="NCBI Taxonomy" id="640205"/>
    <lineage>
        <taxon>Bacteria</taxon>
        <taxon>Pseudomonadati</taxon>
        <taxon>Pseudomonadota</taxon>
        <taxon>Gammaproteobacteria</taxon>
        <taxon>Pseudomonadales</taxon>
        <taxon>Pseudomonadaceae</taxon>
        <taxon>Phytopseudomonas</taxon>
    </lineage>
</organism>
<evidence type="ECO:0000313" key="1">
    <source>
        <dbReference type="EMBL" id="SDF52411.1"/>
    </source>
</evidence>
<protein>
    <submittedName>
        <fullName evidence="1">Predicted 3-hydroxylacyl-ACP dehydratase, HotDog domain</fullName>
    </submittedName>
</protein>
<sequence length="156" mass="16921">MSVWPVAELVPHAGDMILIDEVLEFGTDHIETRLVVRSGGLFSNADGSLPASVGIELMAQSVAAFAGCHARQENRPVELGFLLGTRNFACNVDRFPAGSTLHISATRSLQDDNGMCVFECRLQGPDILVEARLNVFQPRDVATYIQEPPLTQEPSA</sequence>
<dbReference type="PIRSF" id="PIRSF020565">
    <property type="entry name" value="3Ho_Ac_ACP_DH_prd"/>
    <property type="match status" value="1"/>
</dbReference>
<dbReference type="SUPFAM" id="SSF54637">
    <property type="entry name" value="Thioesterase/thiol ester dehydrase-isomerase"/>
    <property type="match status" value="1"/>
</dbReference>
<dbReference type="AlphaFoldDB" id="A0A1G7LSN1"/>
<evidence type="ECO:0000313" key="2">
    <source>
        <dbReference type="Proteomes" id="UP000243378"/>
    </source>
</evidence>
<dbReference type="InterPro" id="IPR029069">
    <property type="entry name" value="HotDog_dom_sf"/>
</dbReference>
<dbReference type="RefSeq" id="WP_092367009.1">
    <property type="nucleotide sequence ID" value="NZ_FNBM01000003.1"/>
</dbReference>
<dbReference type="Gene3D" id="3.10.129.10">
    <property type="entry name" value="Hotdog Thioesterase"/>
    <property type="match status" value="1"/>
</dbReference>
<gene>
    <name evidence="1" type="ORF">SAMN05216381_1794</name>
</gene>
<dbReference type="STRING" id="640205.SAMN05216381_1794"/>
<dbReference type="CDD" id="cd01289">
    <property type="entry name" value="FabA_like"/>
    <property type="match status" value="1"/>
</dbReference>
<dbReference type="Pfam" id="PF22817">
    <property type="entry name" value="ApeP-like"/>
    <property type="match status" value="1"/>
</dbReference>
<dbReference type="InterPro" id="IPR016776">
    <property type="entry name" value="ApeP-like_dehydratase"/>
</dbReference>
<dbReference type="EMBL" id="FNBM01000003">
    <property type="protein sequence ID" value="SDF52411.1"/>
    <property type="molecule type" value="Genomic_DNA"/>
</dbReference>
<dbReference type="OrthoDB" id="9800188at2"/>
<dbReference type="Proteomes" id="UP000243378">
    <property type="component" value="Unassembled WGS sequence"/>
</dbReference>
<accession>A0A1G7LSN1</accession>